<feature type="transmembrane region" description="Helical" evidence="7">
    <location>
        <begin position="119"/>
        <end position="137"/>
    </location>
</feature>
<protein>
    <submittedName>
        <fullName evidence="9">MotA/TolQ/ExbB proton channel family protein</fullName>
    </submittedName>
</protein>
<proteinExistence type="inferred from homology"/>
<evidence type="ECO:0000256" key="3">
    <source>
        <dbReference type="ARBA" id="ARBA00022692"/>
    </source>
</evidence>
<dbReference type="RefSeq" id="WP_202688851.1">
    <property type="nucleotide sequence ID" value="NZ_JAESVN010000004.1"/>
</dbReference>
<evidence type="ECO:0000256" key="1">
    <source>
        <dbReference type="ARBA" id="ARBA00004651"/>
    </source>
</evidence>
<comment type="subcellular location">
    <subcellularLocation>
        <location evidence="1">Cell membrane</location>
        <topology evidence="1">Multi-pass membrane protein</topology>
    </subcellularLocation>
    <subcellularLocation>
        <location evidence="6">Membrane</location>
        <topology evidence="6">Multi-pass membrane protein</topology>
    </subcellularLocation>
</comment>
<dbReference type="InterPro" id="IPR050790">
    <property type="entry name" value="ExbB/TolQ_transport"/>
</dbReference>
<accession>A0A8K0Y087</accession>
<dbReference type="AlphaFoldDB" id="A0A8K0Y087"/>
<organism evidence="9 10">
    <name type="scientific">Szabonella alba</name>
    <dbReference type="NCBI Taxonomy" id="2804194"/>
    <lineage>
        <taxon>Bacteria</taxon>
        <taxon>Pseudomonadati</taxon>
        <taxon>Pseudomonadota</taxon>
        <taxon>Alphaproteobacteria</taxon>
        <taxon>Rhodobacterales</taxon>
        <taxon>Paracoccaceae</taxon>
        <taxon>Szabonella</taxon>
    </lineage>
</organism>
<evidence type="ECO:0000313" key="9">
    <source>
        <dbReference type="EMBL" id="MBL4917940.1"/>
    </source>
</evidence>
<evidence type="ECO:0000256" key="4">
    <source>
        <dbReference type="ARBA" id="ARBA00022989"/>
    </source>
</evidence>
<dbReference type="InterPro" id="IPR002898">
    <property type="entry name" value="MotA_ExbB_proton_chnl"/>
</dbReference>
<feature type="domain" description="MotA/TolQ/ExbB proton channel" evidence="8">
    <location>
        <begin position="74"/>
        <end position="195"/>
    </location>
</feature>
<evidence type="ECO:0000259" key="8">
    <source>
        <dbReference type="Pfam" id="PF01618"/>
    </source>
</evidence>
<dbReference type="GO" id="GO:0017038">
    <property type="term" value="P:protein import"/>
    <property type="evidence" value="ECO:0007669"/>
    <property type="project" value="TreeGrafter"/>
</dbReference>
<keyword evidence="10" id="KW-1185">Reference proteome</keyword>
<dbReference type="Pfam" id="PF01618">
    <property type="entry name" value="MotA_ExbB"/>
    <property type="match status" value="1"/>
</dbReference>
<evidence type="ECO:0000256" key="6">
    <source>
        <dbReference type="RuleBase" id="RU004057"/>
    </source>
</evidence>
<evidence type="ECO:0000256" key="5">
    <source>
        <dbReference type="ARBA" id="ARBA00023136"/>
    </source>
</evidence>
<keyword evidence="3 7" id="KW-0812">Transmembrane</keyword>
<dbReference type="EMBL" id="JAESVN010000004">
    <property type="protein sequence ID" value="MBL4917940.1"/>
    <property type="molecule type" value="Genomic_DNA"/>
</dbReference>
<evidence type="ECO:0000313" key="10">
    <source>
        <dbReference type="Proteomes" id="UP000648908"/>
    </source>
</evidence>
<evidence type="ECO:0000256" key="2">
    <source>
        <dbReference type="ARBA" id="ARBA00022475"/>
    </source>
</evidence>
<dbReference type="PANTHER" id="PTHR30625">
    <property type="entry name" value="PROTEIN TOLQ"/>
    <property type="match status" value="1"/>
</dbReference>
<dbReference type="PANTHER" id="PTHR30625:SF11">
    <property type="entry name" value="MOTA_TOLQ_EXBB PROTON CHANNEL DOMAIN-CONTAINING PROTEIN"/>
    <property type="match status" value="1"/>
</dbReference>
<reference evidence="9" key="1">
    <citation type="submission" date="2021-01" db="EMBL/GenBank/DDBJ databases">
        <title>Tabrizicola alba sp. nov. a motile alkaliphilic bacterium isolated from a soda lake.</title>
        <authorList>
            <person name="Szuroczki S."/>
            <person name="Abbaszade G."/>
            <person name="Schumann P."/>
            <person name="Toth E."/>
        </authorList>
    </citation>
    <scope>NUCLEOTIDE SEQUENCE</scope>
    <source>
        <strain evidence="9">DMG-N-6</strain>
    </source>
</reference>
<keyword evidence="6" id="KW-0813">Transport</keyword>
<feature type="transmembrane region" description="Helical" evidence="7">
    <location>
        <begin position="12"/>
        <end position="33"/>
    </location>
</feature>
<keyword evidence="4 7" id="KW-1133">Transmembrane helix</keyword>
<dbReference type="GO" id="GO:0005886">
    <property type="term" value="C:plasma membrane"/>
    <property type="evidence" value="ECO:0007669"/>
    <property type="project" value="UniProtKB-SubCell"/>
</dbReference>
<comment type="caution">
    <text evidence="9">The sequence shown here is derived from an EMBL/GenBank/DDBJ whole genome shotgun (WGS) entry which is preliminary data.</text>
</comment>
<evidence type="ECO:0000256" key="7">
    <source>
        <dbReference type="SAM" id="Phobius"/>
    </source>
</evidence>
<name>A0A8K0Y087_9RHOB</name>
<feature type="transmembrane region" description="Helical" evidence="7">
    <location>
        <begin position="157"/>
        <end position="183"/>
    </location>
</feature>
<comment type="similarity">
    <text evidence="6">Belongs to the exbB/tolQ family.</text>
</comment>
<keyword evidence="6" id="KW-0653">Protein transport</keyword>
<keyword evidence="2" id="KW-1003">Cell membrane</keyword>
<gene>
    <name evidence="9" type="ORF">JL811_11990</name>
</gene>
<sequence length="219" mass="22760">MPDLAGFDAVTLTVFAALIALSAFATTISLFKIGQFAMLGLGRVRLAETALTDWHRGQRDGALASVTAPRGGVLARVLQAVFQSLTSRPQDLALAEEMGRQTALAELARLSKWMRALEAVVQAAPMLGLLGTVVGMIDAFGTLAQSTGGVDPALLAGGIWTALTTTALGLSIALIFYFIALWLEGRIETERQQMERLLSAALHGRAGAVAGAGATAPAG</sequence>
<keyword evidence="5 7" id="KW-0472">Membrane</keyword>
<dbReference type="Proteomes" id="UP000648908">
    <property type="component" value="Unassembled WGS sequence"/>
</dbReference>